<protein>
    <submittedName>
        <fullName evidence="1">Uncharacterized protein</fullName>
    </submittedName>
</protein>
<reference evidence="1" key="1">
    <citation type="journal article" date="2015" name="Nature">
        <title>Complex archaea that bridge the gap between prokaryotes and eukaryotes.</title>
        <authorList>
            <person name="Spang A."/>
            <person name="Saw J.H."/>
            <person name="Jorgensen S.L."/>
            <person name="Zaremba-Niedzwiedzka K."/>
            <person name="Martijn J."/>
            <person name="Lind A.E."/>
            <person name="van Eijk R."/>
            <person name="Schleper C."/>
            <person name="Guy L."/>
            <person name="Ettema T.J."/>
        </authorList>
    </citation>
    <scope>NUCLEOTIDE SEQUENCE</scope>
</reference>
<dbReference type="Gene3D" id="2.60.120.260">
    <property type="entry name" value="Galactose-binding domain-like"/>
    <property type="match status" value="1"/>
</dbReference>
<sequence>MPTTTLLSLDEKLLEAQGDFTQVTLTTAIAASKLIVSTELNNYDHAQNGYFDNRWVYIEDKANAGVSRLLGSTPYVTSSGTAYVYGANLLTDGANLAKVRIARSSWADRKDSISRAIGELYPSIYKSIDDLTLILGNPLPNAHLETQTTSGTPDKWAYSNATGAKETTDTWGGVNAVKVTASAANGYMTLKSDNWRRLLPTIQGRTISVYCAVLPEVADDADITIYTKQADGTAQTLTSTTSCPAGEFTILQLEDQSINDNLREAEIRLRVNTDTKYVIFDDCYITGSFPMNDYLLSSDLQSGGIDLVEYQLTGNPPNATDNMCDDFSPDNDYERVFGWDLVDDGSDLFLRLPYAYRSFSKRRLRITGTKPYETLSASTDTIATNKAGEIELIIAFAKYLLYQKKKGVVSSMDKESYEREMYFAYNDYIRLLKHSKPVRSGTIHINPL</sequence>
<proteinExistence type="predicted"/>
<name>A0A0F9RQG9_9ZZZZ</name>
<comment type="caution">
    <text evidence="1">The sequence shown here is derived from an EMBL/GenBank/DDBJ whole genome shotgun (WGS) entry which is preliminary data.</text>
</comment>
<dbReference type="EMBL" id="LAZR01000826">
    <property type="protein sequence ID" value="KKN56934.1"/>
    <property type="molecule type" value="Genomic_DNA"/>
</dbReference>
<organism evidence="1">
    <name type="scientific">marine sediment metagenome</name>
    <dbReference type="NCBI Taxonomy" id="412755"/>
    <lineage>
        <taxon>unclassified sequences</taxon>
        <taxon>metagenomes</taxon>
        <taxon>ecological metagenomes</taxon>
    </lineage>
</organism>
<gene>
    <name evidence="1" type="ORF">LCGC14_0567260</name>
</gene>
<dbReference type="AlphaFoldDB" id="A0A0F9RQG9"/>
<evidence type="ECO:0000313" key="1">
    <source>
        <dbReference type="EMBL" id="KKN56934.1"/>
    </source>
</evidence>
<accession>A0A0F9RQG9</accession>